<evidence type="ECO:0000256" key="3">
    <source>
        <dbReference type="ARBA" id="ARBA00054085"/>
    </source>
</evidence>
<dbReference type="AlphaFoldDB" id="A0AAN8A9B4"/>
<dbReference type="GO" id="GO:0030833">
    <property type="term" value="P:regulation of actin filament polymerization"/>
    <property type="evidence" value="ECO:0007669"/>
    <property type="project" value="TreeGrafter"/>
</dbReference>
<gene>
    <name evidence="11" type="ORF">RI543_001347</name>
</gene>
<dbReference type="GO" id="GO:0045010">
    <property type="term" value="P:actin nucleation"/>
    <property type="evidence" value="ECO:0007669"/>
    <property type="project" value="UniProtKB-ARBA"/>
</dbReference>
<proteinExistence type="inferred from homology"/>
<dbReference type="Proteomes" id="UP001306508">
    <property type="component" value="Unassembled WGS sequence"/>
</dbReference>
<keyword evidence="1 6" id="KW-0728">SH3 domain</keyword>
<dbReference type="SUPFAM" id="SSF103657">
    <property type="entry name" value="BAR/IMD domain-like"/>
    <property type="match status" value="1"/>
</dbReference>
<dbReference type="SUPFAM" id="SSF50044">
    <property type="entry name" value="SH3-domain"/>
    <property type="match status" value="2"/>
</dbReference>
<keyword evidence="2 7" id="KW-0175">Coiled coil</keyword>
<dbReference type="FunFam" id="1.20.1270.60:FF:000060">
    <property type="entry name" value="Actin polymerization protein Bzz1"/>
    <property type="match status" value="1"/>
</dbReference>
<dbReference type="Pfam" id="PF14604">
    <property type="entry name" value="SH3_9"/>
    <property type="match status" value="1"/>
</dbReference>
<evidence type="ECO:0000259" key="9">
    <source>
        <dbReference type="PROSITE" id="PS50002"/>
    </source>
</evidence>
<reference evidence="12" key="1">
    <citation type="submission" date="2023-07" db="EMBL/GenBank/DDBJ databases">
        <title>A draft genome of Kazachstania heterogenica Y-27499.</title>
        <authorList>
            <person name="Donic C."/>
            <person name="Kralova J.S."/>
            <person name="Fidel L."/>
            <person name="Ben-Dor S."/>
            <person name="Jung S."/>
        </authorList>
    </citation>
    <scope>NUCLEOTIDE SEQUENCE [LARGE SCALE GENOMIC DNA]</scope>
    <source>
        <strain evidence="12">Y27499</strain>
    </source>
</reference>
<dbReference type="Pfam" id="PF00611">
    <property type="entry name" value="FCH"/>
    <property type="match status" value="1"/>
</dbReference>
<dbReference type="InterPro" id="IPR027267">
    <property type="entry name" value="AH/BAR_dom_sf"/>
</dbReference>
<evidence type="ECO:0000313" key="12">
    <source>
        <dbReference type="Proteomes" id="UP001306508"/>
    </source>
</evidence>
<evidence type="ECO:0000256" key="6">
    <source>
        <dbReference type="PROSITE-ProRule" id="PRU00192"/>
    </source>
</evidence>
<organism evidence="11 12">
    <name type="scientific">Arxiozyma heterogenica</name>
    <dbReference type="NCBI Taxonomy" id="278026"/>
    <lineage>
        <taxon>Eukaryota</taxon>
        <taxon>Fungi</taxon>
        <taxon>Dikarya</taxon>
        <taxon>Ascomycota</taxon>
        <taxon>Saccharomycotina</taxon>
        <taxon>Saccharomycetes</taxon>
        <taxon>Saccharomycetales</taxon>
        <taxon>Saccharomycetaceae</taxon>
        <taxon>Arxiozyma</taxon>
    </lineage>
</organism>
<evidence type="ECO:0000256" key="8">
    <source>
        <dbReference type="SAM" id="MobiDB-lite"/>
    </source>
</evidence>
<dbReference type="InterPro" id="IPR031160">
    <property type="entry name" value="F_BAR_dom"/>
</dbReference>
<comment type="function">
    <text evidence="3">Plays a role in endocytosis and trafficking to the vacuole. Functions with type I myosins to restore polarity of the actin cytoskeleton after NaCl stress.</text>
</comment>
<comment type="caution">
    <text evidence="11">The sequence shown here is derived from an EMBL/GenBank/DDBJ whole genome shotgun (WGS) entry which is preliminary data.</text>
</comment>
<dbReference type="InterPro" id="IPR001452">
    <property type="entry name" value="SH3_domain"/>
</dbReference>
<dbReference type="CDD" id="cd11778">
    <property type="entry name" value="SH3_Bzz1_2"/>
    <property type="match status" value="1"/>
</dbReference>
<dbReference type="InterPro" id="IPR001060">
    <property type="entry name" value="FCH_dom"/>
</dbReference>
<feature type="compositionally biased region" description="Low complexity" evidence="8">
    <location>
        <begin position="482"/>
        <end position="504"/>
    </location>
</feature>
<feature type="domain" description="SH3" evidence="9">
    <location>
        <begin position="587"/>
        <end position="643"/>
    </location>
</feature>
<keyword evidence="12" id="KW-1185">Reference proteome</keyword>
<evidence type="ECO:0000256" key="4">
    <source>
        <dbReference type="ARBA" id="ARBA00061387"/>
    </source>
</evidence>
<dbReference type="PROSITE" id="PS51741">
    <property type="entry name" value="F_BAR"/>
    <property type="match status" value="1"/>
</dbReference>
<dbReference type="SMART" id="SM00055">
    <property type="entry name" value="FCH"/>
    <property type="match status" value="1"/>
</dbReference>
<feature type="compositionally biased region" description="Polar residues" evidence="8">
    <location>
        <begin position="460"/>
        <end position="481"/>
    </location>
</feature>
<name>A0AAN8A9B4_9SACH</name>
<feature type="region of interest" description="Disordered" evidence="8">
    <location>
        <begin position="409"/>
        <end position="439"/>
    </location>
</feature>
<feature type="domain" description="SH3" evidence="9">
    <location>
        <begin position="506"/>
        <end position="569"/>
    </location>
</feature>
<dbReference type="GO" id="GO:0030864">
    <property type="term" value="C:cortical actin cytoskeleton"/>
    <property type="evidence" value="ECO:0007669"/>
    <property type="project" value="UniProtKB-ARBA"/>
</dbReference>
<dbReference type="InterPro" id="IPR035459">
    <property type="entry name" value="Bzz1_SH3_1"/>
</dbReference>
<feature type="domain" description="F-BAR" evidence="10">
    <location>
        <begin position="4"/>
        <end position="270"/>
    </location>
</feature>
<evidence type="ECO:0000259" key="10">
    <source>
        <dbReference type="PROSITE" id="PS51741"/>
    </source>
</evidence>
<dbReference type="EMBL" id="JAWIZZ010000038">
    <property type="protein sequence ID" value="KAK5780960.1"/>
    <property type="molecule type" value="Genomic_DNA"/>
</dbReference>
<protein>
    <recommendedName>
        <fullName evidence="5">Protein BZZ1</fullName>
    </recommendedName>
</protein>
<dbReference type="InterPro" id="IPR036028">
    <property type="entry name" value="SH3-like_dom_sf"/>
</dbReference>
<dbReference type="PROSITE" id="PS50002">
    <property type="entry name" value="SH3"/>
    <property type="match status" value="2"/>
</dbReference>
<dbReference type="SMART" id="SM00326">
    <property type="entry name" value="SH3"/>
    <property type="match status" value="2"/>
</dbReference>
<dbReference type="CDD" id="cd11912">
    <property type="entry name" value="SH3_Bzz1_1"/>
    <property type="match status" value="1"/>
</dbReference>
<feature type="region of interest" description="Disordered" evidence="8">
    <location>
        <begin position="457"/>
        <end position="504"/>
    </location>
</feature>
<dbReference type="Gene3D" id="2.30.30.40">
    <property type="entry name" value="SH3 Domains"/>
    <property type="match status" value="2"/>
</dbReference>
<evidence type="ECO:0000256" key="7">
    <source>
        <dbReference type="PROSITE-ProRule" id="PRU01077"/>
    </source>
</evidence>
<dbReference type="PANTHER" id="PTHR15735">
    <property type="entry name" value="FCH AND DOUBLE SH3 DOMAINS PROTEIN"/>
    <property type="match status" value="1"/>
</dbReference>
<dbReference type="Gene3D" id="1.20.1270.60">
    <property type="entry name" value="Arfaptin homology (AH) domain/BAR domain"/>
    <property type="match status" value="1"/>
</dbReference>
<evidence type="ECO:0000256" key="5">
    <source>
        <dbReference type="ARBA" id="ARBA00074946"/>
    </source>
</evidence>
<evidence type="ECO:0000313" key="11">
    <source>
        <dbReference type="EMBL" id="KAK5780960.1"/>
    </source>
</evidence>
<evidence type="ECO:0000256" key="2">
    <source>
        <dbReference type="ARBA" id="ARBA00023054"/>
    </source>
</evidence>
<dbReference type="Pfam" id="PF00018">
    <property type="entry name" value="SH3_1"/>
    <property type="match status" value="1"/>
</dbReference>
<sequence>MSHLSIGNELKDSFEVTSKWVQYNLKWLSEVESFYRERSKLEKEYSDKLKALTADYFNKKSVASVTLGVGQTPTVTPGSIEAASVVAWNEILTQTELIAKDHEKLSQDFVNTISGQINGLYTKLDITYTKIVGFFNEMEKRKNSVYSDLEKSKRNYDDSCQNMELARSKYTKSPNDRNKRKLSEKETLMNIAKNSYLIKISQANRVKDKYYFQDIPEVVDLLQDLNEARVSFLNNIWSQASQIEIDLGGSLQKRMKASGDVVKQNRPSLSTAMFIKHNVKNWKEPLDFQFKPSPIWHDDEQFIISGSNELEDLKLKLRNSQKVYNQMQDMTTMELEKLAKYNKIKQNLKNNEESFDSVQFYDNLKNYLAVISGFTSHESIKLLSQVEIESIQNNVPQDIDLNVQNYEEDKNKASKKGKTRLSLLGGGSSNVSSDNSNGGSGLFSKLKVKNILHTDGGFMNTDNSGNRQSTIEDIDTGTQNLNISNGSNTRRNRSNTTSSSIGTSSYTVNKNKVLYPYKKQEDDEITIHPGDSIELVEKDTGSGWTLVRNMSKNGIIGLVPTTYIEIHESNTSSSPPTVPPPRRGNNPLMRTITAQYPYQSQGNDELSISPGDVITVIRGDDGSGWTYGELNGVKGLVPTSYCK</sequence>
<dbReference type="PANTHER" id="PTHR15735:SF21">
    <property type="entry name" value="PROTEIN NERVOUS WRECK"/>
    <property type="match status" value="1"/>
</dbReference>
<accession>A0AAN8A9B4</accession>
<evidence type="ECO:0000256" key="1">
    <source>
        <dbReference type="ARBA" id="ARBA00022443"/>
    </source>
</evidence>
<comment type="similarity">
    <text evidence="4">Belongs to the BZZ1 family.</text>
</comment>